<evidence type="ECO:0000313" key="3">
    <source>
        <dbReference type="Proteomes" id="UP000177982"/>
    </source>
</evidence>
<dbReference type="InterPro" id="IPR037185">
    <property type="entry name" value="EmrE-like"/>
</dbReference>
<name>A0A1G2L5M8_9BACT</name>
<keyword evidence="1" id="KW-0472">Membrane</keyword>
<feature type="transmembrane region" description="Helical" evidence="1">
    <location>
        <begin position="284"/>
        <end position="309"/>
    </location>
</feature>
<feature type="transmembrane region" description="Helical" evidence="1">
    <location>
        <begin position="96"/>
        <end position="115"/>
    </location>
</feature>
<dbReference type="AlphaFoldDB" id="A0A1G2L5M8"/>
<protein>
    <submittedName>
        <fullName evidence="2">Uncharacterized protein</fullName>
    </submittedName>
</protein>
<organism evidence="2 3">
    <name type="scientific">Candidatus Sungbacteria bacterium RIFCSPLOWO2_01_FULL_47_10</name>
    <dbReference type="NCBI Taxonomy" id="1802276"/>
    <lineage>
        <taxon>Bacteria</taxon>
        <taxon>Candidatus Sungiibacteriota</taxon>
    </lineage>
</organism>
<gene>
    <name evidence="2" type="ORF">A2934_02570</name>
</gene>
<feature type="transmembrane region" description="Helical" evidence="1">
    <location>
        <begin position="229"/>
        <end position="247"/>
    </location>
</feature>
<reference evidence="2 3" key="1">
    <citation type="journal article" date="2016" name="Nat. Commun.">
        <title>Thousands of microbial genomes shed light on interconnected biogeochemical processes in an aquifer system.</title>
        <authorList>
            <person name="Anantharaman K."/>
            <person name="Brown C.T."/>
            <person name="Hug L.A."/>
            <person name="Sharon I."/>
            <person name="Castelle C.J."/>
            <person name="Probst A.J."/>
            <person name="Thomas B.C."/>
            <person name="Singh A."/>
            <person name="Wilkins M.J."/>
            <person name="Karaoz U."/>
            <person name="Brodie E.L."/>
            <person name="Williams K.H."/>
            <person name="Hubbard S.S."/>
            <person name="Banfield J.F."/>
        </authorList>
    </citation>
    <scope>NUCLEOTIDE SEQUENCE [LARGE SCALE GENOMIC DNA]</scope>
</reference>
<comment type="caution">
    <text evidence="2">The sequence shown here is derived from an EMBL/GenBank/DDBJ whole genome shotgun (WGS) entry which is preliminary data.</text>
</comment>
<dbReference type="SUPFAM" id="SSF103481">
    <property type="entry name" value="Multidrug resistance efflux transporter EmrE"/>
    <property type="match status" value="1"/>
</dbReference>
<feature type="transmembrane region" description="Helical" evidence="1">
    <location>
        <begin position="187"/>
        <end position="208"/>
    </location>
</feature>
<accession>A0A1G2L5M8</accession>
<dbReference type="Gene3D" id="1.10.3730.20">
    <property type="match status" value="1"/>
</dbReference>
<feature type="transmembrane region" description="Helical" evidence="1">
    <location>
        <begin position="157"/>
        <end position="175"/>
    </location>
</feature>
<sequence length="312" mass="34348">MTTLLSNWVFVASLAYCFQAVAAIGDKFLLEKKIALPSTYVFYVGVFGVFALFLYPFGFFVPSFFALFLATISGFISVVAFYFFFVVLQKSDASRIVPIIGGFSPIFVLLLSRMFLWEELNGPEFAAFFLLIAGGVLISLAFAHDGIKVKKPETKKIFLTTVFASFLFALTFVLFKASTDHTPFINAFIWSRLGGFFASLFFLLPMAWRAEILRSPSSGNVKTTGGLFLFNKLSGAIGFFLVDYAISIGHVSVVNAMQGVQYVLVFFFALILSRKFPSILREDFGLFPLVQKAGGIVLVAGGLAVLAFWGSS</sequence>
<dbReference type="EMBL" id="MHQO01000038">
    <property type="protein sequence ID" value="OHA06111.1"/>
    <property type="molecule type" value="Genomic_DNA"/>
</dbReference>
<dbReference type="Proteomes" id="UP000177982">
    <property type="component" value="Unassembled WGS sequence"/>
</dbReference>
<evidence type="ECO:0000256" key="1">
    <source>
        <dbReference type="SAM" id="Phobius"/>
    </source>
</evidence>
<feature type="transmembrane region" description="Helical" evidence="1">
    <location>
        <begin position="127"/>
        <end position="145"/>
    </location>
</feature>
<feature type="transmembrane region" description="Helical" evidence="1">
    <location>
        <begin position="64"/>
        <end position="84"/>
    </location>
</feature>
<keyword evidence="1" id="KW-0812">Transmembrane</keyword>
<feature type="transmembrane region" description="Helical" evidence="1">
    <location>
        <begin position="40"/>
        <end position="58"/>
    </location>
</feature>
<proteinExistence type="predicted"/>
<evidence type="ECO:0000313" key="2">
    <source>
        <dbReference type="EMBL" id="OHA06111.1"/>
    </source>
</evidence>
<feature type="transmembrane region" description="Helical" evidence="1">
    <location>
        <begin position="253"/>
        <end position="272"/>
    </location>
</feature>
<keyword evidence="1" id="KW-1133">Transmembrane helix</keyword>
<feature type="transmembrane region" description="Helical" evidence="1">
    <location>
        <begin position="6"/>
        <end position="28"/>
    </location>
</feature>